<keyword evidence="7" id="KW-1185">Reference proteome</keyword>
<keyword evidence="2 6" id="KW-0328">Glycosyltransferase</keyword>
<sequence>MRILHVITGLGAGGAEQQLRLLLRHLPLCCDVVTLTNPGAVADGIEADGTAVTHLGMRGNRDLSALPRLADLIRAGRYDIVHTHLYRACVYGRIAARMAGTRTVVATEHSIGERMIEGRPLTPGNRALYLATERLGSATVAVSTTVAARLRRWGVPGSRLRVIPNGIDAARFRFDPVVRASVRTRLGLPAHALVVGGVGRLVPGKRFDVAVRAVAQLPGAHLVLAGDGPERERLRELAAGLGAADRVRLLGECGGAAGDGPGGAPDIPGLLSAMDVFVSPSAEESFGLAVLEALAAGLPVLHVTCPAVDELPPGHAPGARRVAPGVRSLVTALREPSSVPAGRRRAPVCEAVRRYDVGRSADRLMSLYEELHERAAARTARTTARAVRPARPVPLPSPSSPASAPTTKR</sequence>
<name>A0ABW4PKA9_9ACTN</name>
<comment type="caution">
    <text evidence="6">The sequence shown here is derived from an EMBL/GenBank/DDBJ whole genome shotgun (WGS) entry which is preliminary data.</text>
</comment>
<protein>
    <recommendedName>
        <fullName evidence="1">D-inositol 3-phosphate glycosyltransferase</fullName>
    </recommendedName>
</protein>
<feature type="compositionally biased region" description="Low complexity" evidence="4">
    <location>
        <begin position="400"/>
        <end position="409"/>
    </location>
</feature>
<reference evidence="7" key="1">
    <citation type="journal article" date="2019" name="Int. J. Syst. Evol. Microbiol.">
        <title>The Global Catalogue of Microorganisms (GCM) 10K type strain sequencing project: providing services to taxonomists for standard genome sequencing and annotation.</title>
        <authorList>
            <consortium name="The Broad Institute Genomics Platform"/>
            <consortium name="The Broad Institute Genome Sequencing Center for Infectious Disease"/>
            <person name="Wu L."/>
            <person name="Ma J."/>
        </authorList>
    </citation>
    <scope>NUCLEOTIDE SEQUENCE [LARGE SCALE GENOMIC DNA]</scope>
    <source>
        <strain evidence="7">CGMCC 4.7455</strain>
    </source>
</reference>
<dbReference type="RefSeq" id="WP_380899746.1">
    <property type="nucleotide sequence ID" value="NZ_JBHUFU010000007.1"/>
</dbReference>
<dbReference type="Gene3D" id="3.40.50.2000">
    <property type="entry name" value="Glycogen Phosphorylase B"/>
    <property type="match status" value="2"/>
</dbReference>
<evidence type="ECO:0000313" key="7">
    <source>
        <dbReference type="Proteomes" id="UP001597365"/>
    </source>
</evidence>
<keyword evidence="3 6" id="KW-0808">Transferase</keyword>
<evidence type="ECO:0000256" key="2">
    <source>
        <dbReference type="ARBA" id="ARBA00022676"/>
    </source>
</evidence>
<proteinExistence type="predicted"/>
<evidence type="ECO:0000256" key="4">
    <source>
        <dbReference type="SAM" id="MobiDB-lite"/>
    </source>
</evidence>
<dbReference type="InterPro" id="IPR028098">
    <property type="entry name" value="Glyco_trans_4-like_N"/>
</dbReference>
<dbReference type="Proteomes" id="UP001597365">
    <property type="component" value="Unassembled WGS sequence"/>
</dbReference>
<feature type="region of interest" description="Disordered" evidence="4">
    <location>
        <begin position="379"/>
        <end position="409"/>
    </location>
</feature>
<gene>
    <name evidence="6" type="ORF">ACFSJS_13215</name>
</gene>
<evidence type="ECO:0000256" key="1">
    <source>
        <dbReference type="ARBA" id="ARBA00021292"/>
    </source>
</evidence>
<dbReference type="Pfam" id="PF13692">
    <property type="entry name" value="Glyco_trans_1_4"/>
    <property type="match status" value="1"/>
</dbReference>
<feature type="compositionally biased region" description="Low complexity" evidence="4">
    <location>
        <begin position="379"/>
        <end position="390"/>
    </location>
</feature>
<dbReference type="PANTHER" id="PTHR12526:SF635">
    <property type="entry name" value="GLYCOSYL TRANSFERASE GROUP 1"/>
    <property type="match status" value="1"/>
</dbReference>
<dbReference type="Pfam" id="PF13439">
    <property type="entry name" value="Glyco_transf_4"/>
    <property type="match status" value="1"/>
</dbReference>
<organism evidence="6 7">
    <name type="scientific">Streptomyces desertarenae</name>
    <dbReference type="NCBI Taxonomy" id="2666184"/>
    <lineage>
        <taxon>Bacteria</taxon>
        <taxon>Bacillati</taxon>
        <taxon>Actinomycetota</taxon>
        <taxon>Actinomycetes</taxon>
        <taxon>Kitasatosporales</taxon>
        <taxon>Streptomycetaceae</taxon>
        <taxon>Streptomyces</taxon>
    </lineage>
</organism>
<accession>A0ABW4PKA9</accession>
<dbReference type="EMBL" id="JBHUFU010000007">
    <property type="protein sequence ID" value="MFD1830625.1"/>
    <property type="molecule type" value="Genomic_DNA"/>
</dbReference>
<dbReference type="PANTHER" id="PTHR12526">
    <property type="entry name" value="GLYCOSYLTRANSFERASE"/>
    <property type="match status" value="1"/>
</dbReference>
<evidence type="ECO:0000259" key="5">
    <source>
        <dbReference type="Pfam" id="PF13439"/>
    </source>
</evidence>
<evidence type="ECO:0000256" key="3">
    <source>
        <dbReference type="ARBA" id="ARBA00022679"/>
    </source>
</evidence>
<feature type="domain" description="Glycosyltransferase subfamily 4-like N-terminal" evidence="5">
    <location>
        <begin position="13"/>
        <end position="171"/>
    </location>
</feature>
<dbReference type="GO" id="GO:0016757">
    <property type="term" value="F:glycosyltransferase activity"/>
    <property type="evidence" value="ECO:0007669"/>
    <property type="project" value="UniProtKB-KW"/>
</dbReference>
<dbReference type="SUPFAM" id="SSF53756">
    <property type="entry name" value="UDP-Glycosyltransferase/glycogen phosphorylase"/>
    <property type="match status" value="1"/>
</dbReference>
<evidence type="ECO:0000313" key="6">
    <source>
        <dbReference type="EMBL" id="MFD1830625.1"/>
    </source>
</evidence>